<evidence type="ECO:0008006" key="3">
    <source>
        <dbReference type="Google" id="ProtNLM"/>
    </source>
</evidence>
<accession>A0AA49JHY5</accession>
<keyword evidence="1" id="KW-0732">Signal</keyword>
<name>A0AA49JHY5_9BACT</name>
<evidence type="ECO:0000256" key="1">
    <source>
        <dbReference type="SAM" id="SignalP"/>
    </source>
</evidence>
<dbReference type="EMBL" id="CP120682">
    <property type="protein sequence ID" value="WKN39145.1"/>
    <property type="molecule type" value="Genomic_DNA"/>
</dbReference>
<dbReference type="PROSITE" id="PS51257">
    <property type="entry name" value="PROKAR_LIPOPROTEIN"/>
    <property type="match status" value="1"/>
</dbReference>
<feature type="chain" id="PRO_5041372593" description="Lipoprotein" evidence="1">
    <location>
        <begin position="24"/>
        <end position="141"/>
    </location>
</feature>
<reference evidence="2" key="2">
    <citation type="journal article" date="2024" name="Antonie Van Leeuwenhoek">
        <title>Roseihalotalea indica gen. nov., sp. nov., a halophilic Bacteroidetes from mesopelagic Southwest Indian Ocean with higher carbohydrate metabolic potential.</title>
        <authorList>
            <person name="Chen B."/>
            <person name="Zhang M."/>
            <person name="Lin D."/>
            <person name="Ye J."/>
            <person name="Tang K."/>
        </authorList>
    </citation>
    <scope>NUCLEOTIDE SEQUENCE</scope>
    <source>
        <strain evidence="2">TK19036</strain>
    </source>
</reference>
<sequence length="141" mass="15370">MKYTIYFLLLLFLAACSSSPSLDGCYLGNVGQDTAFLSLSQEGTQVSGNLSYQFYEKDQNSGSLQGEVLGDSLLLLSYTFMSEGMESRRQVAFLHKDGKLIEGTGALKEQDGGFTFEDIAQLNFGNSFELASTDCNNLPAQ</sequence>
<protein>
    <recommendedName>
        <fullName evidence="3">Lipoprotein</fullName>
    </recommendedName>
</protein>
<evidence type="ECO:0000313" key="2">
    <source>
        <dbReference type="EMBL" id="WKN39145.1"/>
    </source>
</evidence>
<proteinExistence type="predicted"/>
<dbReference type="AlphaFoldDB" id="A0AA49JHY5"/>
<organism evidence="2">
    <name type="scientific">Roseihalotalea indica</name>
    <dbReference type="NCBI Taxonomy" id="2867963"/>
    <lineage>
        <taxon>Bacteria</taxon>
        <taxon>Pseudomonadati</taxon>
        <taxon>Bacteroidota</taxon>
        <taxon>Cytophagia</taxon>
        <taxon>Cytophagales</taxon>
        <taxon>Catalimonadaceae</taxon>
        <taxon>Roseihalotalea</taxon>
    </lineage>
</organism>
<reference evidence="2" key="1">
    <citation type="journal article" date="2023" name="Comput. Struct. Biotechnol. J.">
        <title>Discovery of a novel marine Bacteroidetes with a rich repertoire of carbohydrate-active enzymes.</title>
        <authorList>
            <person name="Chen B."/>
            <person name="Liu G."/>
            <person name="Chen Q."/>
            <person name="Wang H."/>
            <person name="Liu L."/>
            <person name="Tang K."/>
        </authorList>
    </citation>
    <scope>NUCLEOTIDE SEQUENCE</scope>
    <source>
        <strain evidence="2">TK19036</strain>
    </source>
</reference>
<gene>
    <name evidence="2" type="ORF">K4G66_10595</name>
</gene>
<feature type="signal peptide" evidence="1">
    <location>
        <begin position="1"/>
        <end position="23"/>
    </location>
</feature>